<dbReference type="AlphaFoldDB" id="A0A915CYR8"/>
<dbReference type="WBParaSite" id="jg1409">
    <property type="protein sequence ID" value="jg1409"/>
    <property type="gene ID" value="jg1409"/>
</dbReference>
<organism evidence="1 2">
    <name type="scientific">Ditylenchus dipsaci</name>
    <dbReference type="NCBI Taxonomy" id="166011"/>
    <lineage>
        <taxon>Eukaryota</taxon>
        <taxon>Metazoa</taxon>
        <taxon>Ecdysozoa</taxon>
        <taxon>Nematoda</taxon>
        <taxon>Chromadorea</taxon>
        <taxon>Rhabditida</taxon>
        <taxon>Tylenchina</taxon>
        <taxon>Tylenchomorpha</taxon>
        <taxon>Sphaerularioidea</taxon>
        <taxon>Anguinidae</taxon>
        <taxon>Anguininae</taxon>
        <taxon>Ditylenchus</taxon>
    </lineage>
</organism>
<evidence type="ECO:0000313" key="2">
    <source>
        <dbReference type="WBParaSite" id="jg1409"/>
    </source>
</evidence>
<proteinExistence type="predicted"/>
<evidence type="ECO:0000313" key="1">
    <source>
        <dbReference type="Proteomes" id="UP000887574"/>
    </source>
</evidence>
<dbReference type="Proteomes" id="UP000887574">
    <property type="component" value="Unplaced"/>
</dbReference>
<keyword evidence="1" id="KW-1185">Reference proteome</keyword>
<name>A0A915CYR8_9BILA</name>
<reference evidence="2" key="1">
    <citation type="submission" date="2022-11" db="UniProtKB">
        <authorList>
            <consortium name="WormBaseParasite"/>
        </authorList>
    </citation>
    <scope>IDENTIFICATION</scope>
</reference>
<sequence>MENVSASNSTSKRIFYSIEGFILRRMIGLHEMIGLQLVCRWKPNFRPMRLNSLTSRTRCDRSMSSELSEERLESIYSTMETHWNSFKRCRSTVVVCSRSLLEMMIPTLFCMISRFRWQDGGSPEVPQSEVNSYL</sequence>
<protein>
    <submittedName>
        <fullName evidence="2">Uncharacterized protein</fullName>
    </submittedName>
</protein>
<accession>A0A915CYR8</accession>